<comment type="similarity">
    <text evidence="5">Belongs to the RNase HII family.</text>
</comment>
<evidence type="ECO:0000256" key="6">
    <source>
        <dbReference type="ARBA" id="ARBA00012180"/>
    </source>
</evidence>
<dbReference type="PANTHER" id="PTHR10954">
    <property type="entry name" value="RIBONUCLEASE H2 SUBUNIT A"/>
    <property type="match status" value="1"/>
</dbReference>
<dbReference type="Pfam" id="PF01351">
    <property type="entry name" value="RNase_HII"/>
    <property type="match status" value="1"/>
</dbReference>
<dbReference type="InterPro" id="IPR001352">
    <property type="entry name" value="RNase_HII/HIII"/>
</dbReference>
<evidence type="ECO:0000259" key="14">
    <source>
        <dbReference type="PROSITE" id="PS51975"/>
    </source>
</evidence>
<feature type="domain" description="RNase H type-2" evidence="14">
    <location>
        <begin position="27"/>
        <end position="224"/>
    </location>
</feature>
<evidence type="ECO:0000256" key="12">
    <source>
        <dbReference type="ARBA" id="ARBA00022801"/>
    </source>
</evidence>
<dbReference type="EC" id="3.1.26.4" evidence="6"/>
<keyword evidence="9" id="KW-0540">Nuclease</keyword>
<dbReference type="Gene3D" id="3.30.420.10">
    <property type="entry name" value="Ribonuclease H-like superfamily/Ribonuclease H"/>
    <property type="match status" value="1"/>
</dbReference>
<evidence type="ECO:0000313" key="15">
    <source>
        <dbReference type="EMBL" id="VAW09609.1"/>
    </source>
</evidence>
<dbReference type="InterPro" id="IPR012337">
    <property type="entry name" value="RNaseH-like_sf"/>
</dbReference>
<accession>A0A3B0TBZ6</accession>
<evidence type="ECO:0000256" key="9">
    <source>
        <dbReference type="ARBA" id="ARBA00022722"/>
    </source>
</evidence>
<evidence type="ECO:0000256" key="8">
    <source>
        <dbReference type="ARBA" id="ARBA00022490"/>
    </source>
</evidence>
<dbReference type="GO" id="GO:0005737">
    <property type="term" value="C:cytoplasm"/>
    <property type="evidence" value="ECO:0007669"/>
    <property type="project" value="UniProtKB-SubCell"/>
</dbReference>
<reference evidence="15" key="1">
    <citation type="submission" date="2018-06" db="EMBL/GenBank/DDBJ databases">
        <authorList>
            <person name="Zhirakovskaya E."/>
        </authorList>
    </citation>
    <scope>NUCLEOTIDE SEQUENCE</scope>
</reference>
<keyword evidence="8" id="KW-0963">Cytoplasm</keyword>
<keyword evidence="11" id="KW-0255">Endonuclease</keyword>
<dbReference type="GO" id="GO:0046872">
    <property type="term" value="F:metal ion binding"/>
    <property type="evidence" value="ECO:0007669"/>
    <property type="project" value="UniProtKB-KW"/>
</dbReference>
<gene>
    <name evidence="15" type="ORF">MNBD_ACTINO02-3135</name>
</gene>
<dbReference type="NCBIfam" id="NF000595">
    <property type="entry name" value="PRK00015.1-3"/>
    <property type="match status" value="1"/>
</dbReference>
<dbReference type="GO" id="GO:0004523">
    <property type="term" value="F:RNA-DNA hybrid ribonuclease activity"/>
    <property type="evidence" value="ECO:0007669"/>
    <property type="project" value="UniProtKB-EC"/>
</dbReference>
<evidence type="ECO:0000256" key="11">
    <source>
        <dbReference type="ARBA" id="ARBA00022759"/>
    </source>
</evidence>
<dbReference type="InterPro" id="IPR036397">
    <property type="entry name" value="RNaseH_sf"/>
</dbReference>
<name>A0A3B0TBZ6_9ZZZZ</name>
<proteinExistence type="inferred from homology"/>
<dbReference type="GO" id="GO:0006298">
    <property type="term" value="P:mismatch repair"/>
    <property type="evidence" value="ECO:0007669"/>
    <property type="project" value="TreeGrafter"/>
</dbReference>
<keyword evidence="13" id="KW-0464">Manganese</keyword>
<dbReference type="InterPro" id="IPR024567">
    <property type="entry name" value="RNase_HII/HIII_dom"/>
</dbReference>
<dbReference type="GO" id="GO:0032299">
    <property type="term" value="C:ribonuclease H2 complex"/>
    <property type="evidence" value="ECO:0007669"/>
    <property type="project" value="TreeGrafter"/>
</dbReference>
<dbReference type="CDD" id="cd07182">
    <property type="entry name" value="RNase_HII_bacteria_HII_like"/>
    <property type="match status" value="1"/>
</dbReference>
<comment type="cofactor">
    <cofactor evidence="3">
        <name>Mg(2+)</name>
        <dbReference type="ChEBI" id="CHEBI:18420"/>
    </cofactor>
</comment>
<dbReference type="GO" id="GO:0003723">
    <property type="term" value="F:RNA binding"/>
    <property type="evidence" value="ECO:0007669"/>
    <property type="project" value="InterPro"/>
</dbReference>
<dbReference type="AlphaFoldDB" id="A0A3B0TBZ6"/>
<sequence>MTALRKTLRAKAPSRASENGLWERGARFVVGIDEVGRGSWAGPLSVGVVAIPRTNRLYKVRDSKMLTEPERESTYERIVDWVDEWAVGHAEPSECDTLGMAEAQRLATRRALAQLTHLPDHALVDGNWDFVDGPQTHLLVRGDALCLSIAAASIVAKVTRDRLLRALDAEFPHYEFAANKGYPSPNHRRALHAYGPTTIHRKSWSWMDDLAYPGVERVARPNTQPRLF</sequence>
<evidence type="ECO:0000256" key="2">
    <source>
        <dbReference type="ARBA" id="ARBA00001936"/>
    </source>
</evidence>
<evidence type="ECO:0000256" key="10">
    <source>
        <dbReference type="ARBA" id="ARBA00022723"/>
    </source>
</evidence>
<protein>
    <recommendedName>
        <fullName evidence="7">Ribonuclease HII</fullName>
        <ecNumber evidence="6">3.1.26.4</ecNumber>
    </recommendedName>
</protein>
<dbReference type="SUPFAM" id="SSF53098">
    <property type="entry name" value="Ribonuclease H-like"/>
    <property type="match status" value="1"/>
</dbReference>
<evidence type="ECO:0000256" key="3">
    <source>
        <dbReference type="ARBA" id="ARBA00001946"/>
    </source>
</evidence>
<evidence type="ECO:0000256" key="13">
    <source>
        <dbReference type="ARBA" id="ARBA00023211"/>
    </source>
</evidence>
<dbReference type="HAMAP" id="MF_00052_B">
    <property type="entry name" value="RNase_HII_B"/>
    <property type="match status" value="1"/>
</dbReference>
<dbReference type="GO" id="GO:0043137">
    <property type="term" value="P:DNA replication, removal of RNA primer"/>
    <property type="evidence" value="ECO:0007669"/>
    <property type="project" value="TreeGrafter"/>
</dbReference>
<dbReference type="PANTHER" id="PTHR10954:SF18">
    <property type="entry name" value="RIBONUCLEASE HII"/>
    <property type="match status" value="1"/>
</dbReference>
<evidence type="ECO:0000256" key="4">
    <source>
        <dbReference type="ARBA" id="ARBA00004496"/>
    </source>
</evidence>
<keyword evidence="12 15" id="KW-0378">Hydrolase</keyword>
<evidence type="ECO:0000256" key="7">
    <source>
        <dbReference type="ARBA" id="ARBA00019179"/>
    </source>
</evidence>
<dbReference type="PROSITE" id="PS51975">
    <property type="entry name" value="RNASE_H_2"/>
    <property type="match status" value="1"/>
</dbReference>
<dbReference type="InterPro" id="IPR022898">
    <property type="entry name" value="RNase_HII"/>
</dbReference>
<evidence type="ECO:0000256" key="5">
    <source>
        <dbReference type="ARBA" id="ARBA00007383"/>
    </source>
</evidence>
<comment type="catalytic activity">
    <reaction evidence="1">
        <text>Endonucleolytic cleavage to 5'-phosphomonoester.</text>
        <dbReference type="EC" id="3.1.26.4"/>
    </reaction>
</comment>
<organism evidence="15">
    <name type="scientific">hydrothermal vent metagenome</name>
    <dbReference type="NCBI Taxonomy" id="652676"/>
    <lineage>
        <taxon>unclassified sequences</taxon>
        <taxon>metagenomes</taxon>
        <taxon>ecological metagenomes</taxon>
    </lineage>
</organism>
<keyword evidence="10" id="KW-0479">Metal-binding</keyword>
<evidence type="ECO:0000256" key="1">
    <source>
        <dbReference type="ARBA" id="ARBA00000077"/>
    </source>
</evidence>
<comment type="cofactor">
    <cofactor evidence="2">
        <name>Mn(2+)</name>
        <dbReference type="ChEBI" id="CHEBI:29035"/>
    </cofactor>
</comment>
<dbReference type="EMBL" id="UOEK01000613">
    <property type="protein sequence ID" value="VAW09609.1"/>
    <property type="molecule type" value="Genomic_DNA"/>
</dbReference>
<comment type="subcellular location">
    <subcellularLocation>
        <location evidence="4">Cytoplasm</location>
    </subcellularLocation>
</comment>